<accession>A0A975L8Y9</accession>
<dbReference type="EMBL" id="CP074402">
    <property type="protein sequence ID" value="QVJ01285.1"/>
    <property type="molecule type" value="Genomic_DNA"/>
</dbReference>
<evidence type="ECO:0000313" key="2">
    <source>
        <dbReference type="Proteomes" id="UP000682416"/>
    </source>
</evidence>
<dbReference type="RefSeq" id="WP_378738799.1">
    <property type="nucleotide sequence ID" value="NZ_CBDRIY010000005.1"/>
</dbReference>
<gene>
    <name evidence="1" type="ORF">KGD82_24595</name>
</gene>
<name>A0A975L8Y9_9ACTN</name>
<organism evidence="1 2">
    <name type="scientific">Nocardiopsis eucommiae</name>
    <dbReference type="NCBI Taxonomy" id="2831970"/>
    <lineage>
        <taxon>Bacteria</taxon>
        <taxon>Bacillati</taxon>
        <taxon>Actinomycetota</taxon>
        <taxon>Actinomycetes</taxon>
        <taxon>Streptosporangiales</taxon>
        <taxon>Nocardiopsidaceae</taxon>
        <taxon>Nocardiopsis</taxon>
    </lineage>
</organism>
<dbReference type="AlphaFoldDB" id="A0A975L8Y9"/>
<protein>
    <recommendedName>
        <fullName evidence="3">Cupin domain-containing protein</fullName>
    </recommendedName>
</protein>
<dbReference type="KEGG" id="nec:KGD82_24595"/>
<evidence type="ECO:0008006" key="3">
    <source>
        <dbReference type="Google" id="ProtNLM"/>
    </source>
</evidence>
<evidence type="ECO:0000313" key="1">
    <source>
        <dbReference type="EMBL" id="QVJ01285.1"/>
    </source>
</evidence>
<reference evidence="1" key="1">
    <citation type="submission" date="2021-05" db="EMBL/GenBank/DDBJ databases">
        <authorList>
            <person name="Kaiqin L."/>
            <person name="Jian G."/>
        </authorList>
    </citation>
    <scope>NUCLEOTIDE SEQUENCE</scope>
    <source>
        <strain evidence="1">HDS5</strain>
    </source>
</reference>
<proteinExistence type="predicted"/>
<keyword evidence="2" id="KW-1185">Reference proteome</keyword>
<dbReference type="Proteomes" id="UP000682416">
    <property type="component" value="Chromosome"/>
</dbReference>
<sequence length="179" mass="18880">MPQQVLATTEHTPRPRTASVSLDGIGDVVDAGRTSGYAHLVERRLPTVGQLVTAARGAAAALGRPTLWPTRRGHWQPAPRSARRHAGGRLRVTTVALEPNSFVPGPAQRSDRPHGMEVLHLVSGRAHLITSGPDGQMRSAAELAPGRTRVVGGADGSVRGHHHLVNTGDEVAVLVRVSA</sequence>